<dbReference type="PROSITE" id="PS50977">
    <property type="entry name" value="HTH_TETR_2"/>
    <property type="match status" value="1"/>
</dbReference>
<keyword evidence="1 2" id="KW-0238">DNA-binding</keyword>
<dbReference type="PANTHER" id="PTHR43479">
    <property type="entry name" value="ACREF/ENVCD OPERON REPRESSOR-RELATED"/>
    <property type="match status" value="1"/>
</dbReference>
<dbReference type="InterPro" id="IPR023772">
    <property type="entry name" value="DNA-bd_HTH_TetR-type_CS"/>
</dbReference>
<dbReference type="Proteomes" id="UP001501510">
    <property type="component" value="Unassembled WGS sequence"/>
</dbReference>
<evidence type="ECO:0000256" key="2">
    <source>
        <dbReference type="PROSITE-ProRule" id="PRU00335"/>
    </source>
</evidence>
<proteinExistence type="predicted"/>
<dbReference type="EMBL" id="BAAACG010000008">
    <property type="protein sequence ID" value="GAA0738285.1"/>
    <property type="molecule type" value="Genomic_DNA"/>
</dbReference>
<dbReference type="InterPro" id="IPR050624">
    <property type="entry name" value="HTH-type_Tx_Regulator"/>
</dbReference>
<name>A0ABP3ULZ5_9CLOT</name>
<keyword evidence="5" id="KW-1185">Reference proteome</keyword>
<dbReference type="PROSITE" id="PS01081">
    <property type="entry name" value="HTH_TETR_1"/>
    <property type="match status" value="1"/>
</dbReference>
<evidence type="ECO:0000313" key="4">
    <source>
        <dbReference type="EMBL" id="GAA0738285.1"/>
    </source>
</evidence>
<dbReference type="RefSeq" id="WP_343760518.1">
    <property type="nucleotide sequence ID" value="NZ_BAAACG010000008.1"/>
</dbReference>
<feature type="domain" description="HTH tetR-type" evidence="3">
    <location>
        <begin position="20"/>
        <end position="80"/>
    </location>
</feature>
<gene>
    <name evidence="4" type="ORF">GCM10008906_15520</name>
</gene>
<organism evidence="4 5">
    <name type="scientific">Clostridium oceanicum</name>
    <dbReference type="NCBI Taxonomy" id="1543"/>
    <lineage>
        <taxon>Bacteria</taxon>
        <taxon>Bacillati</taxon>
        <taxon>Bacillota</taxon>
        <taxon>Clostridia</taxon>
        <taxon>Eubacteriales</taxon>
        <taxon>Clostridiaceae</taxon>
        <taxon>Clostridium</taxon>
    </lineage>
</organism>
<dbReference type="InterPro" id="IPR009057">
    <property type="entry name" value="Homeodomain-like_sf"/>
</dbReference>
<dbReference type="InterPro" id="IPR001647">
    <property type="entry name" value="HTH_TetR"/>
</dbReference>
<reference evidence="5" key="1">
    <citation type="journal article" date="2019" name="Int. J. Syst. Evol. Microbiol.">
        <title>The Global Catalogue of Microorganisms (GCM) 10K type strain sequencing project: providing services to taxonomists for standard genome sequencing and annotation.</title>
        <authorList>
            <consortium name="The Broad Institute Genomics Platform"/>
            <consortium name="The Broad Institute Genome Sequencing Center for Infectious Disease"/>
            <person name="Wu L."/>
            <person name="Ma J."/>
        </authorList>
    </citation>
    <scope>NUCLEOTIDE SEQUENCE [LARGE SCALE GENOMIC DNA]</scope>
    <source>
        <strain evidence="5">JCM 1407</strain>
    </source>
</reference>
<evidence type="ECO:0000313" key="5">
    <source>
        <dbReference type="Proteomes" id="UP001501510"/>
    </source>
</evidence>
<comment type="caution">
    <text evidence="4">The sequence shown here is derived from an EMBL/GenBank/DDBJ whole genome shotgun (WGS) entry which is preliminary data.</text>
</comment>
<dbReference type="SUPFAM" id="SSF46689">
    <property type="entry name" value="Homeodomain-like"/>
    <property type="match status" value="1"/>
</dbReference>
<evidence type="ECO:0000256" key="1">
    <source>
        <dbReference type="ARBA" id="ARBA00023125"/>
    </source>
</evidence>
<sequence length="218" mass="25349">MENSIITLLKNKILNNKKMTEKQINILEASVDLFSQKGFANTSTSEIAKRAKVAEGTIFKHFKNKDNLLIATILPLLSDDIFSQIATEFQEKALKSDHVDFDGFIESLVRNRLDFINENNKMIKIFIDSILYKKETREKFISLIPKDVIKSLNNVLNTFKNKKLIVDWPNSVIIRFMVTNLISYGLYKYTLFPDNNWDDEEEIYYITKFLVKGLSFNS</sequence>
<feature type="DNA-binding region" description="H-T-H motif" evidence="2">
    <location>
        <begin position="43"/>
        <end position="62"/>
    </location>
</feature>
<dbReference type="Gene3D" id="1.10.357.10">
    <property type="entry name" value="Tetracycline Repressor, domain 2"/>
    <property type="match status" value="1"/>
</dbReference>
<protein>
    <submittedName>
        <fullName evidence="4">TetR/AcrR family transcriptional regulator</fullName>
    </submittedName>
</protein>
<dbReference type="PANTHER" id="PTHR43479:SF11">
    <property type="entry name" value="ACREF_ENVCD OPERON REPRESSOR-RELATED"/>
    <property type="match status" value="1"/>
</dbReference>
<evidence type="ECO:0000259" key="3">
    <source>
        <dbReference type="PROSITE" id="PS50977"/>
    </source>
</evidence>
<accession>A0ABP3ULZ5</accession>
<dbReference type="Pfam" id="PF00440">
    <property type="entry name" value="TetR_N"/>
    <property type="match status" value="1"/>
</dbReference>
<dbReference type="PRINTS" id="PR00455">
    <property type="entry name" value="HTHTETR"/>
</dbReference>